<evidence type="ECO:0000313" key="2">
    <source>
        <dbReference type="Proteomes" id="UP000308121"/>
    </source>
</evidence>
<accession>A0A7Z8JZL0</accession>
<protein>
    <submittedName>
        <fullName evidence="1">DUF4192 family protein</fullName>
    </submittedName>
</protein>
<dbReference type="AlphaFoldDB" id="A0A7Z8JZL0"/>
<reference evidence="1 2" key="1">
    <citation type="submission" date="2019-05" db="EMBL/GenBank/DDBJ databases">
        <title>Genome sequence of Cellulomonas hominis strain CS1.</title>
        <authorList>
            <person name="Belmont J."/>
            <person name="Maclea K.S."/>
        </authorList>
    </citation>
    <scope>NUCLEOTIDE SEQUENCE [LARGE SCALE GENOMIC DNA]</scope>
    <source>
        <strain evidence="1 2">CS1</strain>
    </source>
</reference>
<gene>
    <name evidence="1" type="ORF">FA014_11695</name>
</gene>
<dbReference type="Proteomes" id="UP000308121">
    <property type="component" value="Unassembled WGS sequence"/>
</dbReference>
<dbReference type="OrthoDB" id="4954868at2"/>
<proteinExistence type="predicted"/>
<dbReference type="Pfam" id="PF13830">
    <property type="entry name" value="DUF4192"/>
    <property type="match status" value="1"/>
</dbReference>
<dbReference type="EMBL" id="SZYE01000089">
    <property type="protein sequence ID" value="TKR23336.1"/>
    <property type="molecule type" value="Genomic_DNA"/>
</dbReference>
<evidence type="ECO:0000313" key="1">
    <source>
        <dbReference type="EMBL" id="TKR23336.1"/>
    </source>
</evidence>
<dbReference type="InterPro" id="IPR025447">
    <property type="entry name" value="DUF4192"/>
</dbReference>
<organism evidence="1 2">
    <name type="scientific">Cellulomonas hominis</name>
    <dbReference type="NCBI Taxonomy" id="156981"/>
    <lineage>
        <taxon>Bacteria</taxon>
        <taxon>Bacillati</taxon>
        <taxon>Actinomycetota</taxon>
        <taxon>Actinomycetes</taxon>
        <taxon>Micrococcales</taxon>
        <taxon>Cellulomonadaceae</taxon>
        <taxon>Cellulomonas</taxon>
    </lineage>
</organism>
<name>A0A7Z8JZL0_9CELL</name>
<comment type="caution">
    <text evidence="1">The sequence shown here is derived from an EMBL/GenBank/DDBJ whole genome shotgun (WGS) entry which is preliminary data.</text>
</comment>
<sequence>MTTTTPRPDPLPDARSITRTDPRATLRLGHPRELLALVPYLLGFQPRDSAVLVGLRPPGRQVGLVARVDLPDLLRPGGAELAAALADHLHDDGTAEAVVVLYAGEGDPRDPERGLRARAGSRGARAAEVLRRGLAGVGPVTTWSVDDGSYVGPDCRDRACCPVGGRPLADLSGGDLAGRLVSRRGGVAGSREEVGLVRPAA</sequence>
<dbReference type="RefSeq" id="WP_154729857.1">
    <property type="nucleotide sequence ID" value="NZ_SZYE01000089.1"/>
</dbReference>
<feature type="non-terminal residue" evidence="1">
    <location>
        <position position="201"/>
    </location>
</feature>